<dbReference type="InterPro" id="IPR036388">
    <property type="entry name" value="WH-like_DNA-bd_sf"/>
</dbReference>
<dbReference type="Pfam" id="PF04542">
    <property type="entry name" value="Sigma70_r2"/>
    <property type="match status" value="1"/>
</dbReference>
<dbReference type="InterPro" id="IPR013325">
    <property type="entry name" value="RNA_pol_sigma_r2"/>
</dbReference>
<feature type="domain" description="RNA polymerase sigma-70 region 2" evidence="5">
    <location>
        <begin position="31"/>
        <end position="86"/>
    </location>
</feature>
<dbReference type="GO" id="GO:0006352">
    <property type="term" value="P:DNA-templated transcription initiation"/>
    <property type="evidence" value="ECO:0007669"/>
    <property type="project" value="InterPro"/>
</dbReference>
<dbReference type="Gene3D" id="1.10.1740.10">
    <property type="match status" value="1"/>
</dbReference>
<keyword evidence="2" id="KW-0805">Transcription regulation</keyword>
<dbReference type="PANTHER" id="PTHR43133">
    <property type="entry name" value="RNA POLYMERASE ECF-TYPE SIGMA FACTO"/>
    <property type="match status" value="1"/>
</dbReference>
<keyword evidence="3" id="KW-0731">Sigma factor</keyword>
<dbReference type="InterPro" id="IPR013324">
    <property type="entry name" value="RNA_pol_sigma_r3/r4-like"/>
</dbReference>
<dbReference type="RefSeq" id="WP_160201579.1">
    <property type="nucleotide sequence ID" value="NZ_QXWK01000010.1"/>
</dbReference>
<proteinExistence type="inferred from homology"/>
<dbReference type="AlphaFoldDB" id="A0A845QHC6"/>
<reference evidence="6 7" key="1">
    <citation type="submission" date="2018-08" db="EMBL/GenBank/DDBJ databases">
        <title>Murine metabolic-syndrome-specific gut microbial biobank.</title>
        <authorList>
            <person name="Liu C."/>
        </authorList>
    </citation>
    <scope>NUCLEOTIDE SEQUENCE [LARGE SCALE GENOMIC DNA]</scope>
    <source>
        <strain evidence="6 7">28</strain>
    </source>
</reference>
<protein>
    <submittedName>
        <fullName evidence="6">Sigma-70 family RNA polymerase sigma factor</fullName>
    </submittedName>
</protein>
<evidence type="ECO:0000313" key="7">
    <source>
        <dbReference type="Proteomes" id="UP000446866"/>
    </source>
</evidence>
<dbReference type="PANTHER" id="PTHR43133:SF51">
    <property type="entry name" value="RNA POLYMERASE SIGMA FACTOR"/>
    <property type="match status" value="1"/>
</dbReference>
<evidence type="ECO:0000256" key="2">
    <source>
        <dbReference type="ARBA" id="ARBA00023015"/>
    </source>
</evidence>
<keyword evidence="4" id="KW-0804">Transcription</keyword>
<keyword evidence="7" id="KW-1185">Reference proteome</keyword>
<dbReference type="InterPro" id="IPR007627">
    <property type="entry name" value="RNA_pol_sigma70_r2"/>
</dbReference>
<dbReference type="GO" id="GO:0016987">
    <property type="term" value="F:sigma factor activity"/>
    <property type="evidence" value="ECO:0007669"/>
    <property type="project" value="UniProtKB-KW"/>
</dbReference>
<dbReference type="Proteomes" id="UP000446866">
    <property type="component" value="Unassembled WGS sequence"/>
</dbReference>
<comment type="similarity">
    <text evidence="1">Belongs to the sigma-70 factor family. ECF subfamily.</text>
</comment>
<evidence type="ECO:0000256" key="3">
    <source>
        <dbReference type="ARBA" id="ARBA00023082"/>
    </source>
</evidence>
<evidence type="ECO:0000259" key="5">
    <source>
        <dbReference type="Pfam" id="PF04542"/>
    </source>
</evidence>
<evidence type="ECO:0000256" key="4">
    <source>
        <dbReference type="ARBA" id="ARBA00023163"/>
    </source>
</evidence>
<dbReference type="NCBIfam" id="TIGR02937">
    <property type="entry name" value="sigma70-ECF"/>
    <property type="match status" value="1"/>
</dbReference>
<dbReference type="EMBL" id="QXWK01000010">
    <property type="protein sequence ID" value="NBH61299.1"/>
    <property type="molecule type" value="Genomic_DNA"/>
</dbReference>
<evidence type="ECO:0000313" key="6">
    <source>
        <dbReference type="EMBL" id="NBH61299.1"/>
    </source>
</evidence>
<organism evidence="6 7">
    <name type="scientific">Anaerotruncus colihominis</name>
    <dbReference type="NCBI Taxonomy" id="169435"/>
    <lineage>
        <taxon>Bacteria</taxon>
        <taxon>Bacillati</taxon>
        <taxon>Bacillota</taxon>
        <taxon>Clostridia</taxon>
        <taxon>Eubacteriales</taxon>
        <taxon>Oscillospiraceae</taxon>
        <taxon>Anaerotruncus</taxon>
    </lineage>
</organism>
<sequence length="186" mass="21557">MEDSTIVELYFARSEEAIAETDKKYGKYCNYIAYNILRSSEDAEECVNDAYMRAWNAIPPQRPVQLSTYLGKITRNLALNRYKGRNAQKRGEGQVALALSELEECVGERSEVETLADEMAVVEVINQFLARQSRLNRIVFVKRYWYLCSVKEIAEEFSMNPNRITSMLFRMRKELKKSLESEGIVL</sequence>
<evidence type="ECO:0000256" key="1">
    <source>
        <dbReference type="ARBA" id="ARBA00010641"/>
    </source>
</evidence>
<dbReference type="SUPFAM" id="SSF88946">
    <property type="entry name" value="Sigma2 domain of RNA polymerase sigma factors"/>
    <property type="match status" value="1"/>
</dbReference>
<dbReference type="InterPro" id="IPR039425">
    <property type="entry name" value="RNA_pol_sigma-70-like"/>
</dbReference>
<name>A0A845QHC6_9FIRM</name>
<accession>A0A845QHC6</accession>
<dbReference type="SUPFAM" id="SSF88659">
    <property type="entry name" value="Sigma3 and sigma4 domains of RNA polymerase sigma factors"/>
    <property type="match status" value="1"/>
</dbReference>
<gene>
    <name evidence="6" type="ORF">D0435_06500</name>
</gene>
<dbReference type="Gene3D" id="1.10.10.10">
    <property type="entry name" value="Winged helix-like DNA-binding domain superfamily/Winged helix DNA-binding domain"/>
    <property type="match status" value="1"/>
</dbReference>
<comment type="caution">
    <text evidence="6">The sequence shown here is derived from an EMBL/GenBank/DDBJ whole genome shotgun (WGS) entry which is preliminary data.</text>
</comment>
<dbReference type="InterPro" id="IPR014284">
    <property type="entry name" value="RNA_pol_sigma-70_dom"/>
</dbReference>